<evidence type="ECO:0000313" key="1">
    <source>
        <dbReference type="EMBL" id="CAG4937696.1"/>
    </source>
</evidence>
<dbReference type="EMBL" id="CAJQZP010000087">
    <property type="protein sequence ID" value="CAG4937696.1"/>
    <property type="molecule type" value="Genomic_DNA"/>
</dbReference>
<gene>
    <name evidence="1" type="ORF">PAPOLLO_LOCUS1467</name>
</gene>
<protein>
    <submittedName>
        <fullName evidence="1">(apollo) hypothetical protein</fullName>
    </submittedName>
</protein>
<name>A0A8S3W352_PARAO</name>
<dbReference type="OrthoDB" id="425681at2759"/>
<evidence type="ECO:0000313" key="2">
    <source>
        <dbReference type="Proteomes" id="UP000691718"/>
    </source>
</evidence>
<proteinExistence type="predicted"/>
<sequence>MQWLADTNQLSEFYAEVRHLLGTPTMEKVPLNSTSGEALFKSREKILERWAEHFNTLLNVDHFVDLDHVRCLPQQPFALELHESVSPDEVALAIKQQQNKRAVGVHFIPGELLKYGGGDLYSAIWELFVVMWEKEQVPSTFK</sequence>
<comment type="caution">
    <text evidence="1">The sequence shown here is derived from an EMBL/GenBank/DDBJ whole genome shotgun (WGS) entry which is preliminary data.</text>
</comment>
<accession>A0A8S3W352</accession>
<keyword evidence="2" id="KW-1185">Reference proteome</keyword>
<dbReference type="Proteomes" id="UP000691718">
    <property type="component" value="Unassembled WGS sequence"/>
</dbReference>
<dbReference type="AlphaFoldDB" id="A0A8S3W352"/>
<organism evidence="1 2">
    <name type="scientific">Parnassius apollo</name>
    <name type="common">Apollo butterfly</name>
    <name type="synonym">Papilio apollo</name>
    <dbReference type="NCBI Taxonomy" id="110799"/>
    <lineage>
        <taxon>Eukaryota</taxon>
        <taxon>Metazoa</taxon>
        <taxon>Ecdysozoa</taxon>
        <taxon>Arthropoda</taxon>
        <taxon>Hexapoda</taxon>
        <taxon>Insecta</taxon>
        <taxon>Pterygota</taxon>
        <taxon>Neoptera</taxon>
        <taxon>Endopterygota</taxon>
        <taxon>Lepidoptera</taxon>
        <taxon>Glossata</taxon>
        <taxon>Ditrysia</taxon>
        <taxon>Papilionoidea</taxon>
        <taxon>Papilionidae</taxon>
        <taxon>Parnassiinae</taxon>
        <taxon>Parnassini</taxon>
        <taxon>Parnassius</taxon>
        <taxon>Parnassius</taxon>
    </lineage>
</organism>
<reference evidence="1" key="1">
    <citation type="submission" date="2021-04" db="EMBL/GenBank/DDBJ databases">
        <authorList>
            <person name="Tunstrom K."/>
        </authorList>
    </citation>
    <scope>NUCLEOTIDE SEQUENCE</scope>
</reference>